<organism evidence="2 3">
    <name type="scientific">Linnemannia elongata AG-77</name>
    <dbReference type="NCBI Taxonomy" id="1314771"/>
    <lineage>
        <taxon>Eukaryota</taxon>
        <taxon>Fungi</taxon>
        <taxon>Fungi incertae sedis</taxon>
        <taxon>Mucoromycota</taxon>
        <taxon>Mortierellomycotina</taxon>
        <taxon>Mortierellomycetes</taxon>
        <taxon>Mortierellales</taxon>
        <taxon>Mortierellaceae</taxon>
        <taxon>Linnemannia</taxon>
    </lineage>
</organism>
<feature type="transmembrane region" description="Helical" evidence="1">
    <location>
        <begin position="48"/>
        <end position="68"/>
    </location>
</feature>
<gene>
    <name evidence="2" type="ORF">K457DRAFT_492503</name>
</gene>
<name>A0A197KDY3_9FUNG</name>
<accession>A0A197KDY3</accession>
<evidence type="ECO:0000313" key="3">
    <source>
        <dbReference type="Proteomes" id="UP000078512"/>
    </source>
</evidence>
<dbReference type="EMBL" id="KV442013">
    <property type="protein sequence ID" value="OAQ35715.1"/>
    <property type="molecule type" value="Genomic_DNA"/>
</dbReference>
<keyword evidence="1" id="KW-0812">Transmembrane</keyword>
<dbReference type="AlphaFoldDB" id="A0A197KDY3"/>
<reference evidence="2 3" key="1">
    <citation type="submission" date="2016-05" db="EMBL/GenBank/DDBJ databases">
        <title>Genome sequencing reveals origins of a unique bacterial endosymbiosis in the earliest lineages of terrestrial Fungi.</title>
        <authorList>
            <consortium name="DOE Joint Genome Institute"/>
            <person name="Uehling J."/>
            <person name="Gryganskyi A."/>
            <person name="Hameed K."/>
            <person name="Tschaplinski T."/>
            <person name="Misztal P."/>
            <person name="Wu S."/>
            <person name="Desiro A."/>
            <person name="Vande Pol N."/>
            <person name="Du Z.-Y."/>
            <person name="Zienkiewicz A."/>
            <person name="Zienkiewicz K."/>
            <person name="Morin E."/>
            <person name="Tisserant E."/>
            <person name="Splivallo R."/>
            <person name="Hainaut M."/>
            <person name="Henrissat B."/>
            <person name="Ohm R."/>
            <person name="Kuo A."/>
            <person name="Yan J."/>
            <person name="Lipzen A."/>
            <person name="Nolan M."/>
            <person name="Labutti K."/>
            <person name="Barry K."/>
            <person name="Goldstein A."/>
            <person name="Labbe J."/>
            <person name="Schadt C."/>
            <person name="Tuskan G."/>
            <person name="Grigoriev I."/>
            <person name="Martin F."/>
            <person name="Vilgalys R."/>
            <person name="Bonito G."/>
        </authorList>
    </citation>
    <scope>NUCLEOTIDE SEQUENCE [LARGE SCALE GENOMIC DNA]</scope>
    <source>
        <strain evidence="2 3">AG-77</strain>
    </source>
</reference>
<dbReference type="Proteomes" id="UP000078512">
    <property type="component" value="Unassembled WGS sequence"/>
</dbReference>
<keyword evidence="1" id="KW-0472">Membrane</keyword>
<evidence type="ECO:0000313" key="2">
    <source>
        <dbReference type="EMBL" id="OAQ35715.1"/>
    </source>
</evidence>
<proteinExistence type="predicted"/>
<keyword evidence="3" id="KW-1185">Reference proteome</keyword>
<keyword evidence="1" id="KW-1133">Transmembrane helix</keyword>
<protein>
    <submittedName>
        <fullName evidence="2">Uncharacterized protein</fullName>
    </submittedName>
</protein>
<sequence length="93" mass="10571">MTHEPPGKKRIAEMDESDNRKPTIDIGWIDSKFKLLNYIQEIRKLCSAGILLCVGILSCVGCPQFVLVNARIRVQKMNPVQLMSPMVRMARVE</sequence>
<evidence type="ECO:0000256" key="1">
    <source>
        <dbReference type="SAM" id="Phobius"/>
    </source>
</evidence>